<evidence type="ECO:0000313" key="1">
    <source>
        <dbReference type="EMBL" id="GFX95244.1"/>
    </source>
</evidence>
<organism evidence="1 2">
    <name type="scientific">Trichonephila clavipes</name>
    <name type="common">Golden silk orbweaver</name>
    <name type="synonym">Nephila clavipes</name>
    <dbReference type="NCBI Taxonomy" id="2585209"/>
    <lineage>
        <taxon>Eukaryota</taxon>
        <taxon>Metazoa</taxon>
        <taxon>Ecdysozoa</taxon>
        <taxon>Arthropoda</taxon>
        <taxon>Chelicerata</taxon>
        <taxon>Arachnida</taxon>
        <taxon>Araneae</taxon>
        <taxon>Araneomorphae</taxon>
        <taxon>Entelegynae</taxon>
        <taxon>Araneoidea</taxon>
        <taxon>Nephilidae</taxon>
        <taxon>Trichonephila</taxon>
    </lineage>
</organism>
<reference evidence="1" key="1">
    <citation type="submission" date="2020-08" db="EMBL/GenBank/DDBJ databases">
        <title>Multicomponent nature underlies the extraordinary mechanical properties of spider dragline silk.</title>
        <authorList>
            <person name="Kono N."/>
            <person name="Nakamura H."/>
            <person name="Mori M."/>
            <person name="Yoshida Y."/>
            <person name="Ohtoshi R."/>
            <person name="Malay A.D."/>
            <person name="Moran D.A.P."/>
            <person name="Tomita M."/>
            <person name="Numata K."/>
            <person name="Arakawa K."/>
        </authorList>
    </citation>
    <scope>NUCLEOTIDE SEQUENCE</scope>
</reference>
<dbReference type="EMBL" id="BMAU01021185">
    <property type="protein sequence ID" value="GFX95244.1"/>
    <property type="molecule type" value="Genomic_DNA"/>
</dbReference>
<name>A0A8X6RMI1_TRICX</name>
<sequence length="82" mass="9599">MTGRHQLRQKTVDRALTQAFRRASRGVQNRGLCLGEFRNERAREGGLRNWSKDAFRYSIQQWAASLRVLSLSNQRVAYLFSR</sequence>
<comment type="caution">
    <text evidence="1">The sequence shown here is derived from an EMBL/GenBank/DDBJ whole genome shotgun (WGS) entry which is preliminary data.</text>
</comment>
<evidence type="ECO:0000313" key="2">
    <source>
        <dbReference type="Proteomes" id="UP000887159"/>
    </source>
</evidence>
<accession>A0A8X6RMI1</accession>
<gene>
    <name evidence="1" type="ORF">TNCV_848351</name>
</gene>
<protein>
    <submittedName>
        <fullName evidence="1">Uncharacterized protein</fullName>
    </submittedName>
</protein>
<proteinExistence type="predicted"/>
<dbReference type="Proteomes" id="UP000887159">
    <property type="component" value="Unassembled WGS sequence"/>
</dbReference>
<dbReference type="AlphaFoldDB" id="A0A8X6RMI1"/>
<keyword evidence="2" id="KW-1185">Reference proteome</keyword>